<proteinExistence type="predicted"/>
<dbReference type="InterPro" id="IPR024964">
    <property type="entry name" value="CTLH/CRA"/>
</dbReference>
<sequence>MIELLRAGDVDAALAYAAEHLAPLGEEHPHLLHELEQTMSLFVFDMQAPQSSVPPHAALLYSPAYRQQVADELNAAILASQSYNASAKLAQLLQILSSGERLLGPSGPGKTEFPHLDVPALLARSELAEVEESVTDDVHTVV</sequence>
<keyword evidence="3" id="KW-1185">Reference proteome</keyword>
<evidence type="ECO:0000313" key="2">
    <source>
        <dbReference type="EMBL" id="WFD48567.1"/>
    </source>
</evidence>
<dbReference type="Pfam" id="PF10607">
    <property type="entry name" value="CTLH"/>
    <property type="match status" value="1"/>
</dbReference>
<name>A0ABY8ESS1_MALFU</name>
<reference evidence="2 3" key="1">
    <citation type="journal article" date="2020" name="Elife">
        <title>Loss of centromere function drives karyotype evolution in closely related Malassezia species.</title>
        <authorList>
            <person name="Sankaranarayanan S.R."/>
            <person name="Ianiri G."/>
            <person name="Coelho M.A."/>
            <person name="Reza M.H."/>
            <person name="Thimmappa B.C."/>
            <person name="Ganguly P."/>
            <person name="Vadnala R.N."/>
            <person name="Sun S."/>
            <person name="Siddharthan R."/>
            <person name="Tellgren-Roth C."/>
            <person name="Dawson T.L."/>
            <person name="Heitman J."/>
            <person name="Sanyal K."/>
        </authorList>
    </citation>
    <scope>NUCLEOTIDE SEQUENCE [LARGE SCALE GENOMIC DNA]</scope>
    <source>
        <strain evidence="2">CBS14141</strain>
    </source>
</reference>
<dbReference type="Proteomes" id="UP000818624">
    <property type="component" value="Chromosome 3"/>
</dbReference>
<evidence type="ECO:0000313" key="3">
    <source>
        <dbReference type="Proteomes" id="UP000818624"/>
    </source>
</evidence>
<feature type="domain" description="CRA" evidence="1">
    <location>
        <begin position="8"/>
        <end position="109"/>
    </location>
</feature>
<dbReference type="EMBL" id="CP046236">
    <property type="protein sequence ID" value="WFD48567.1"/>
    <property type="molecule type" value="Genomic_DNA"/>
</dbReference>
<dbReference type="SMART" id="SM00757">
    <property type="entry name" value="CRA"/>
    <property type="match status" value="1"/>
</dbReference>
<organism evidence="2 3">
    <name type="scientific">Malassezia furfur</name>
    <name type="common">Pityriasis versicolor infection agent</name>
    <name type="synonym">Pityrosporum furfur</name>
    <dbReference type="NCBI Taxonomy" id="55194"/>
    <lineage>
        <taxon>Eukaryota</taxon>
        <taxon>Fungi</taxon>
        <taxon>Dikarya</taxon>
        <taxon>Basidiomycota</taxon>
        <taxon>Ustilaginomycotina</taxon>
        <taxon>Malasseziomycetes</taxon>
        <taxon>Malasseziales</taxon>
        <taxon>Malasseziaceae</taxon>
        <taxon>Malassezia</taxon>
    </lineage>
</organism>
<gene>
    <name evidence="2" type="ORF">GLX27_003237</name>
</gene>
<accession>A0ABY8ESS1</accession>
<evidence type="ECO:0000259" key="1">
    <source>
        <dbReference type="SMART" id="SM00757"/>
    </source>
</evidence>
<protein>
    <recommendedName>
        <fullName evidence="1">CRA domain-containing protein</fullName>
    </recommendedName>
</protein>
<dbReference type="InterPro" id="IPR013144">
    <property type="entry name" value="CRA_dom"/>
</dbReference>